<evidence type="ECO:0000313" key="3">
    <source>
        <dbReference type="Proteomes" id="UP000199534"/>
    </source>
</evidence>
<dbReference type="SUPFAM" id="SSF53474">
    <property type="entry name" value="alpha/beta-Hydrolases"/>
    <property type="match status" value="1"/>
</dbReference>
<evidence type="ECO:0008006" key="4">
    <source>
        <dbReference type="Google" id="ProtNLM"/>
    </source>
</evidence>
<feature type="chain" id="PRO_5011482253" description="Alpha/beta hydrolase family protein" evidence="1">
    <location>
        <begin position="24"/>
        <end position="463"/>
    </location>
</feature>
<keyword evidence="3" id="KW-1185">Reference proteome</keyword>
<dbReference type="Proteomes" id="UP000199534">
    <property type="component" value="Unassembled WGS sequence"/>
</dbReference>
<dbReference type="STRING" id="400055.SAMN04490243_0627"/>
<proteinExistence type="predicted"/>
<dbReference type="InterPro" id="IPR029058">
    <property type="entry name" value="AB_hydrolase_fold"/>
</dbReference>
<evidence type="ECO:0000313" key="2">
    <source>
        <dbReference type="EMBL" id="SFR33181.1"/>
    </source>
</evidence>
<gene>
    <name evidence="2" type="ORF">SAMN04490243_0627</name>
</gene>
<keyword evidence="1" id="KW-0732">Signal</keyword>
<dbReference type="EMBL" id="FOYQ01000001">
    <property type="protein sequence ID" value="SFR33181.1"/>
    <property type="molecule type" value="Genomic_DNA"/>
</dbReference>
<sequence>MVRQWKYWVSLVLLCAGSTSVLSQTNTDPGRGVINDSISLPGHPAESYAFYLPEQAPGPEGYPVLYVFDPAARGRLGVAVFAAAAAENGWAVFCSYGSRNGSYQLNFEVAQRLIDETFRKYPLDNENIYTAGFSGGARLAGAIAVLSGSIRGVIGCGASFSQNTGHFPAPGANFVWAGIVGNKDMNYQELLQAEGWLNSISVPNRLFFFDGRHRWPPQDAILRAMRYLKHATDASADPAMATQRQAALDRELSLADSLEAANDYLGAVRTLRGVQADYPAARLPEDLARRTHSLATSTEYIKQQRTWEKVTEIEESIWATYREKFQNARKSDKANPDAKWWKKQREQLRQRYKESGDPYLVNMAARLENRLFAMIVETSDPWKVPGLAKAYAYCSELLTLFFPDSGYSWIRLAEARMLQDAPNEAINALQKAKELGMGPAARIRANPLFAGILDHPQFPFPLK</sequence>
<dbReference type="Gene3D" id="3.40.50.1820">
    <property type="entry name" value="alpha/beta hydrolase"/>
    <property type="match status" value="1"/>
</dbReference>
<dbReference type="AlphaFoldDB" id="A0A1I6FTD0"/>
<name>A0A1I6FTD0_9FLAO</name>
<feature type="signal peptide" evidence="1">
    <location>
        <begin position="1"/>
        <end position="23"/>
    </location>
</feature>
<evidence type="ECO:0000256" key="1">
    <source>
        <dbReference type="SAM" id="SignalP"/>
    </source>
</evidence>
<accession>A0A1I6FTD0</accession>
<reference evidence="2 3" key="1">
    <citation type="submission" date="2016-10" db="EMBL/GenBank/DDBJ databases">
        <authorList>
            <person name="de Groot N.N."/>
        </authorList>
    </citation>
    <scope>NUCLEOTIDE SEQUENCE [LARGE SCALE GENOMIC DNA]</scope>
    <source>
        <strain evidence="2 3">DSM 21019</strain>
    </source>
</reference>
<organism evidence="2 3">
    <name type="scientific">Robiginitalea myxolifaciens</name>
    <dbReference type="NCBI Taxonomy" id="400055"/>
    <lineage>
        <taxon>Bacteria</taxon>
        <taxon>Pseudomonadati</taxon>
        <taxon>Bacteroidota</taxon>
        <taxon>Flavobacteriia</taxon>
        <taxon>Flavobacteriales</taxon>
        <taxon>Flavobacteriaceae</taxon>
        <taxon>Robiginitalea</taxon>
    </lineage>
</organism>
<protein>
    <recommendedName>
        <fullName evidence="4">Alpha/beta hydrolase family protein</fullName>
    </recommendedName>
</protein>